<dbReference type="InterPro" id="IPR011991">
    <property type="entry name" value="ArsR-like_HTH"/>
</dbReference>
<dbReference type="Proteomes" id="UP000268469">
    <property type="component" value="Unassembled WGS sequence"/>
</dbReference>
<dbReference type="GO" id="GO:0003700">
    <property type="term" value="F:DNA-binding transcription factor activity"/>
    <property type="evidence" value="ECO:0007669"/>
    <property type="project" value="InterPro"/>
</dbReference>
<dbReference type="InterPro" id="IPR051081">
    <property type="entry name" value="HTH_MetalResp_TranReg"/>
</dbReference>
<dbReference type="InterPro" id="IPR036388">
    <property type="entry name" value="WH-like_DNA-bd_sf"/>
</dbReference>
<dbReference type="PANTHER" id="PTHR33154:SF33">
    <property type="entry name" value="TRANSCRIPTIONAL REPRESSOR SDPR"/>
    <property type="match status" value="1"/>
</dbReference>
<dbReference type="EMBL" id="QNBE01000142">
    <property type="protein sequence ID" value="RKX68645.1"/>
    <property type="molecule type" value="Genomic_DNA"/>
</dbReference>
<evidence type="ECO:0000313" key="6">
    <source>
        <dbReference type="Proteomes" id="UP000268469"/>
    </source>
</evidence>
<dbReference type="CDD" id="cd00090">
    <property type="entry name" value="HTH_ARSR"/>
    <property type="match status" value="1"/>
</dbReference>
<dbReference type="PROSITE" id="PS50987">
    <property type="entry name" value="HTH_ARSR_2"/>
    <property type="match status" value="1"/>
</dbReference>
<evidence type="ECO:0000259" key="4">
    <source>
        <dbReference type="PROSITE" id="PS50987"/>
    </source>
</evidence>
<dbReference type="SUPFAM" id="SSF46785">
    <property type="entry name" value="Winged helix' DNA-binding domain"/>
    <property type="match status" value="1"/>
</dbReference>
<evidence type="ECO:0000256" key="1">
    <source>
        <dbReference type="ARBA" id="ARBA00023015"/>
    </source>
</evidence>
<gene>
    <name evidence="5" type="ORF">DRP53_10330</name>
</gene>
<reference evidence="5 6" key="1">
    <citation type="submission" date="2018-06" db="EMBL/GenBank/DDBJ databases">
        <title>Extensive metabolic versatility and redundancy in microbially diverse, dynamic hydrothermal sediments.</title>
        <authorList>
            <person name="Dombrowski N."/>
            <person name="Teske A."/>
            <person name="Baker B.J."/>
        </authorList>
    </citation>
    <scope>NUCLEOTIDE SEQUENCE [LARGE SCALE GENOMIC DNA]</scope>
    <source>
        <strain evidence="5">B36_G15</strain>
    </source>
</reference>
<dbReference type="InterPro" id="IPR001845">
    <property type="entry name" value="HTH_ArsR_DNA-bd_dom"/>
</dbReference>
<sequence length="111" mass="12979">MRRKKKIPEVRYRASRVCRVLGNPTAYELLHLLRGRRMTAQTLANILGVSVATVSAVLRSLRQLDLVRYEVKWRQRVYWIKYEEISSITAQLEKLVDKIGVKEPEGDHFVN</sequence>
<accession>A0A660SCV7</accession>
<feature type="domain" description="HTH arsR-type" evidence="4">
    <location>
        <begin position="7"/>
        <end position="100"/>
    </location>
</feature>
<keyword evidence="2" id="KW-0238">DNA-binding</keyword>
<keyword evidence="3" id="KW-0804">Transcription</keyword>
<keyword evidence="1" id="KW-0805">Transcription regulation</keyword>
<dbReference type="Gene3D" id="1.10.10.10">
    <property type="entry name" value="Winged helix-like DNA-binding domain superfamily/Winged helix DNA-binding domain"/>
    <property type="match status" value="1"/>
</dbReference>
<dbReference type="SMART" id="SM00418">
    <property type="entry name" value="HTH_ARSR"/>
    <property type="match status" value="1"/>
</dbReference>
<dbReference type="PANTHER" id="PTHR33154">
    <property type="entry name" value="TRANSCRIPTIONAL REGULATOR, ARSR FAMILY"/>
    <property type="match status" value="1"/>
</dbReference>
<evidence type="ECO:0000313" key="5">
    <source>
        <dbReference type="EMBL" id="RKX68645.1"/>
    </source>
</evidence>
<name>A0A660SCV7_UNCW3</name>
<evidence type="ECO:0000256" key="2">
    <source>
        <dbReference type="ARBA" id="ARBA00023125"/>
    </source>
</evidence>
<dbReference type="Pfam" id="PF12840">
    <property type="entry name" value="HTH_20"/>
    <property type="match status" value="1"/>
</dbReference>
<organism evidence="5 6">
    <name type="scientific">candidate division WOR-3 bacterium</name>
    <dbReference type="NCBI Taxonomy" id="2052148"/>
    <lineage>
        <taxon>Bacteria</taxon>
        <taxon>Bacteria division WOR-3</taxon>
    </lineage>
</organism>
<comment type="caution">
    <text evidence="5">The sequence shown here is derived from an EMBL/GenBank/DDBJ whole genome shotgun (WGS) entry which is preliminary data.</text>
</comment>
<dbReference type="InterPro" id="IPR036390">
    <property type="entry name" value="WH_DNA-bd_sf"/>
</dbReference>
<evidence type="ECO:0000256" key="3">
    <source>
        <dbReference type="ARBA" id="ARBA00023163"/>
    </source>
</evidence>
<protein>
    <recommendedName>
        <fullName evidence="4">HTH arsR-type domain-containing protein</fullName>
    </recommendedName>
</protein>
<dbReference type="AlphaFoldDB" id="A0A660SCV7"/>
<proteinExistence type="predicted"/>
<dbReference type="GO" id="GO:0003677">
    <property type="term" value="F:DNA binding"/>
    <property type="evidence" value="ECO:0007669"/>
    <property type="project" value="UniProtKB-KW"/>
</dbReference>